<protein>
    <submittedName>
        <fullName evidence="2">Uncharacterized protein</fullName>
    </submittedName>
</protein>
<reference evidence="2 3" key="1">
    <citation type="journal article" date="2021" name="Plant Biotechnol. J.">
        <title>Multi-omics assisted identification of the key and species-specific regulatory components of drought-tolerant mechanisms in Gossypium stocksii.</title>
        <authorList>
            <person name="Yu D."/>
            <person name="Ke L."/>
            <person name="Zhang D."/>
            <person name="Wu Y."/>
            <person name="Sun Y."/>
            <person name="Mei J."/>
            <person name="Sun J."/>
            <person name="Sun Y."/>
        </authorList>
    </citation>
    <scope>NUCLEOTIDE SEQUENCE [LARGE SCALE GENOMIC DNA]</scope>
    <source>
        <strain evidence="3">cv. E1</strain>
        <tissue evidence="2">Leaf</tissue>
    </source>
</reference>
<proteinExistence type="predicted"/>
<accession>A0A9D3UUZ5</accession>
<evidence type="ECO:0000256" key="1">
    <source>
        <dbReference type="SAM" id="Phobius"/>
    </source>
</evidence>
<gene>
    <name evidence="2" type="ORF">J1N35_035589</name>
</gene>
<keyword evidence="3" id="KW-1185">Reference proteome</keyword>
<organism evidence="2 3">
    <name type="scientific">Gossypium stocksii</name>
    <dbReference type="NCBI Taxonomy" id="47602"/>
    <lineage>
        <taxon>Eukaryota</taxon>
        <taxon>Viridiplantae</taxon>
        <taxon>Streptophyta</taxon>
        <taxon>Embryophyta</taxon>
        <taxon>Tracheophyta</taxon>
        <taxon>Spermatophyta</taxon>
        <taxon>Magnoliopsida</taxon>
        <taxon>eudicotyledons</taxon>
        <taxon>Gunneridae</taxon>
        <taxon>Pentapetalae</taxon>
        <taxon>rosids</taxon>
        <taxon>malvids</taxon>
        <taxon>Malvales</taxon>
        <taxon>Malvaceae</taxon>
        <taxon>Malvoideae</taxon>
        <taxon>Gossypium</taxon>
    </lineage>
</organism>
<dbReference type="EMBL" id="JAIQCV010000010">
    <property type="protein sequence ID" value="KAH1057524.1"/>
    <property type="molecule type" value="Genomic_DNA"/>
</dbReference>
<keyword evidence="1" id="KW-1133">Transmembrane helix</keyword>
<sequence>MLMNFYSLILYVLTFAWINFVVEYQSWQFALLCRQFVKVEGINFESSFMSERASLFLSSIGLLGEYCPTSRKKEGICMHIEVNTKKFGCHFMRPIPSARKQSGKGFLTTIGNTSI</sequence>
<evidence type="ECO:0000313" key="2">
    <source>
        <dbReference type="EMBL" id="KAH1057524.1"/>
    </source>
</evidence>
<dbReference type="OrthoDB" id="1737288at2759"/>
<keyword evidence="1" id="KW-0812">Transmembrane</keyword>
<keyword evidence="1" id="KW-0472">Membrane</keyword>
<evidence type="ECO:0000313" key="3">
    <source>
        <dbReference type="Proteomes" id="UP000828251"/>
    </source>
</evidence>
<name>A0A9D3UUZ5_9ROSI</name>
<feature type="transmembrane region" description="Helical" evidence="1">
    <location>
        <begin position="6"/>
        <end position="24"/>
    </location>
</feature>
<comment type="caution">
    <text evidence="2">The sequence shown here is derived from an EMBL/GenBank/DDBJ whole genome shotgun (WGS) entry which is preliminary data.</text>
</comment>
<dbReference type="Proteomes" id="UP000828251">
    <property type="component" value="Unassembled WGS sequence"/>
</dbReference>
<dbReference type="AlphaFoldDB" id="A0A9D3UUZ5"/>